<evidence type="ECO:0000259" key="2">
    <source>
        <dbReference type="Pfam" id="PF20700"/>
    </source>
</evidence>
<feature type="region of interest" description="Disordered" evidence="1">
    <location>
        <begin position="123"/>
        <end position="154"/>
    </location>
</feature>
<protein>
    <recommendedName>
        <fullName evidence="2">Mutator-like transposase domain-containing protein</fullName>
    </recommendedName>
</protein>
<feature type="compositionally biased region" description="Basic residues" evidence="1">
    <location>
        <begin position="131"/>
        <end position="143"/>
    </location>
</feature>
<evidence type="ECO:0000313" key="4">
    <source>
        <dbReference type="Proteomes" id="UP000801492"/>
    </source>
</evidence>
<dbReference type="Pfam" id="PF20700">
    <property type="entry name" value="Mutator"/>
    <property type="match status" value="1"/>
</dbReference>
<gene>
    <name evidence="3" type="ORF">ILUMI_20089</name>
</gene>
<feature type="domain" description="Mutator-like transposase" evidence="2">
    <location>
        <begin position="184"/>
        <end position="266"/>
    </location>
</feature>
<sequence length="341" mass="38781">MVENGYRIFQKDRRDLTVRLVRLADVAPERTWKCAETNLTDGLGSKGFLTKRGVKYPEKICNSSKSIDGRKHSRRTPSSLYCIQSVKRRPSVLLPAVTAKAARDSRSLPKDDLLLPWPHQLSHTAPLPAHPHPHRRPHRRSLHRLPPPNPQPLPDHMPLWHPQQALSHPFLPQKAIQTKDSEVSYLNVNEAAVMARIMKGSGYAHMEEMAAALNISCIAKGYYHKLQNKMYDSIHTTAWQQMRKAAEKESAIAIEEGTVDADRIRCIMIIIIKRSNNMNCTTMKVSIVETSSSWKGECVNQHEGNSKRKVLANMIVIGWPFRDARTNMVIWSRKDSLIITL</sequence>
<feature type="compositionally biased region" description="Pro residues" evidence="1">
    <location>
        <begin position="145"/>
        <end position="154"/>
    </location>
</feature>
<accession>A0A8K0CH03</accession>
<keyword evidence="4" id="KW-1185">Reference proteome</keyword>
<dbReference type="Proteomes" id="UP000801492">
    <property type="component" value="Unassembled WGS sequence"/>
</dbReference>
<proteinExistence type="predicted"/>
<dbReference type="AlphaFoldDB" id="A0A8K0CH03"/>
<name>A0A8K0CH03_IGNLU</name>
<dbReference type="EMBL" id="VTPC01088713">
    <property type="protein sequence ID" value="KAF2886084.1"/>
    <property type="molecule type" value="Genomic_DNA"/>
</dbReference>
<comment type="caution">
    <text evidence="3">The sequence shown here is derived from an EMBL/GenBank/DDBJ whole genome shotgun (WGS) entry which is preliminary data.</text>
</comment>
<dbReference type="InterPro" id="IPR049012">
    <property type="entry name" value="Mutator_transp_dom"/>
</dbReference>
<evidence type="ECO:0000256" key="1">
    <source>
        <dbReference type="SAM" id="MobiDB-lite"/>
    </source>
</evidence>
<organism evidence="3 4">
    <name type="scientific">Ignelater luminosus</name>
    <name type="common">Cucubano</name>
    <name type="synonym">Pyrophorus luminosus</name>
    <dbReference type="NCBI Taxonomy" id="2038154"/>
    <lineage>
        <taxon>Eukaryota</taxon>
        <taxon>Metazoa</taxon>
        <taxon>Ecdysozoa</taxon>
        <taxon>Arthropoda</taxon>
        <taxon>Hexapoda</taxon>
        <taxon>Insecta</taxon>
        <taxon>Pterygota</taxon>
        <taxon>Neoptera</taxon>
        <taxon>Endopterygota</taxon>
        <taxon>Coleoptera</taxon>
        <taxon>Polyphaga</taxon>
        <taxon>Elateriformia</taxon>
        <taxon>Elateroidea</taxon>
        <taxon>Elateridae</taxon>
        <taxon>Agrypninae</taxon>
        <taxon>Pyrophorini</taxon>
        <taxon>Ignelater</taxon>
    </lineage>
</organism>
<reference evidence="3" key="1">
    <citation type="submission" date="2019-08" db="EMBL/GenBank/DDBJ databases">
        <title>The genome of the North American firefly Photinus pyralis.</title>
        <authorList>
            <consortium name="Photinus pyralis genome working group"/>
            <person name="Fallon T.R."/>
            <person name="Sander Lower S.E."/>
            <person name="Weng J.-K."/>
        </authorList>
    </citation>
    <scope>NUCLEOTIDE SEQUENCE</scope>
    <source>
        <strain evidence="3">TRF0915ILg1</strain>
        <tissue evidence="3">Whole body</tissue>
    </source>
</reference>
<evidence type="ECO:0000313" key="3">
    <source>
        <dbReference type="EMBL" id="KAF2886084.1"/>
    </source>
</evidence>